<evidence type="ECO:0000259" key="3">
    <source>
        <dbReference type="Pfam" id="PF18798"/>
    </source>
</evidence>
<dbReference type="InterPro" id="IPR040824">
    <property type="entry name" value="LPD3"/>
</dbReference>
<dbReference type="Proteomes" id="UP000065822">
    <property type="component" value="Chromosome"/>
</dbReference>
<feature type="domain" description="Polyvalent protein metallopeptidase" evidence="4">
    <location>
        <begin position="287"/>
        <end position="403"/>
    </location>
</feature>
<dbReference type="EC" id="2.7.7.-" evidence="6"/>
<evidence type="ECO:0000313" key="8">
    <source>
        <dbReference type="Proteomes" id="UP000215539"/>
    </source>
</evidence>
<dbReference type="GO" id="GO:0003697">
    <property type="term" value="F:single-stranded DNA binding"/>
    <property type="evidence" value="ECO:0007669"/>
    <property type="project" value="InterPro"/>
</dbReference>
<dbReference type="Pfam" id="PF18818">
    <property type="entry name" value="MPTase-PolyVal"/>
    <property type="match status" value="1"/>
</dbReference>
<evidence type="ECO:0000256" key="1">
    <source>
        <dbReference type="SAM" id="MobiDB-lite"/>
    </source>
</evidence>
<reference evidence="6 8" key="2">
    <citation type="submission" date="2017-06" db="EMBL/GenBank/DDBJ databases">
        <authorList>
            <consortium name="Pathogen Informatics"/>
        </authorList>
    </citation>
    <scope>NUCLEOTIDE SEQUENCE [LARGE SCALE GENOMIC DNA]</scope>
    <source>
        <strain evidence="6 8">NCTC12947</strain>
    </source>
</reference>
<evidence type="ECO:0000259" key="4">
    <source>
        <dbReference type="Pfam" id="PF18818"/>
    </source>
</evidence>
<dbReference type="EMBL" id="CP014227">
    <property type="protein sequence ID" value="AMD85441.1"/>
    <property type="molecule type" value="Genomic_DNA"/>
</dbReference>
<evidence type="ECO:0000259" key="2">
    <source>
        <dbReference type="Pfam" id="PF08401"/>
    </source>
</evidence>
<reference evidence="5 7" key="1">
    <citation type="submission" date="2016-02" db="EMBL/GenBank/DDBJ databases">
        <authorList>
            <person name="Holder M.E."/>
            <person name="Ajami N.J."/>
            <person name="Petrosino J.F."/>
        </authorList>
    </citation>
    <scope>NUCLEOTIDE SEQUENCE [LARGE SCALE GENOMIC DNA]</scope>
    <source>
        <strain evidence="5 7">CCUG 32990</strain>
    </source>
</reference>
<sequence length="1241" mass="142316">MNSVDKFNALDGKDISRPDLYELLQLAKSEEQTPLVHRIKKVLDAYPTAESFTINLSHKESEVVPRSYLAGVDLYTPEDEENDPELALGKPVSTKEIYKMVTDHIIEMMKDATGDNVTQEWKTDKLYCMPINFDSKKPYGGINVFFIHAQQKKMTGDMVFTNPYFLTFKQVEAHKGKVKKGAVAFKVIYYTELHVYKDNDNPKNNFESYSKEKVVAHLKELGYTDDNLPLISYIPMPKYYNVFNGADIEGIDFGLDEVIIGKMTPEDAEENPAAKLIVKHYPNPPKIEHTDPNEAYYDPQEDVVNVPPFERFIGANAYYRTLFHELTHSTGVKKRLDRVLNTKFGSKEYAFEELIAEFGSVFLSAQAGIMWKTSRNHAEYLKNWAIVLEETEKDNKFMMRASAAAQKAANYILALNSEGEPAFWAELGTPPTPQTSNPTPQPTNFLAKIAKKYPTIPQKEINALFALTKYLKEKAPKKIEKIHPTIHNATLAKLDPEGVFDVTDHKNYWNDTIVFNVSAKGIKHTIELTDLGFKMYIDMINHLNGHPFEEEIHKGIADQLADETIQEIIKSKEDDDFLIGTRKKQRTEATEEKQLPKNTEDWDNYILDRAKKLKIDLSQYPVEKQNNIKYVISTTYYKKWEAFYEKWAKKVKCQPEHIRALMFGSGLAGQPWLVEKDETFYLDDIYIIPAFHLEDLGLAIKKGRSYIFSEIGLEIVHDLQKTRGVTKNYEEYVTDKSAEMKAKGYKWSTVKGDWVKTSNILTKDKLNRMLGNKKKQTALATPHLAVSTDRFKEMSRRELRVYTLEYYNKYLKGHKALIKKALKEVVLTSAAGRKIARGEAMYAAKVAAVEHLKELIENSTYNNWGDRKTTDGKDVIGYMNFKSKLTIDGEKRHVRISLAVYKDRKTELKNMEVGRKEKKTSQPTQNPVGTLQDEEVETSSGRKGTTKKLSTKEKTKKVSKTAPIRPSDNIRLAAPEIPNEEESHDIYVEDLPIDKLTPYLDLSYSSSKDGRTTLADRLNAAPSHREMYHIDRYDMAHFLGNLERKTTDSLVITMTGGQGSGKTRFAFQFIDDLAQRYRVGHVSIEETPDSLLYEQKALQYLNDRAVHNVEAADVRSIAELDALIKRNDVIVIDSYQKLKEIDPKFEIDKDLRKKYNGKLFLVIFQQTVDGKMRGGSKSQYDGDIILFTQKFPDYRDNYVYPDKNRYNSVPASLLRYNIAEKALIPVEAEEEPTQTNVYNLY</sequence>
<dbReference type="Pfam" id="PF08401">
    <property type="entry name" value="ArdcN"/>
    <property type="match status" value="1"/>
</dbReference>
<dbReference type="Pfam" id="PF18798">
    <property type="entry name" value="LPD3"/>
    <property type="match status" value="1"/>
</dbReference>
<dbReference type="InterPro" id="IPR013610">
    <property type="entry name" value="ArdC_N"/>
</dbReference>
<dbReference type="InterPro" id="IPR027417">
    <property type="entry name" value="P-loop_NTPase"/>
</dbReference>
<dbReference type="KEGG" id="chg:AXF12_07895"/>
<keyword evidence="7" id="KW-1185">Reference proteome</keyword>
<dbReference type="Gene3D" id="3.40.50.300">
    <property type="entry name" value="P-loop containing nucleotide triphosphate hydrolases"/>
    <property type="match status" value="1"/>
</dbReference>
<dbReference type="RefSeq" id="WP_066430030.1">
    <property type="nucleotide sequence ID" value="NZ_CP014227.1"/>
</dbReference>
<proteinExistence type="predicted"/>
<accession>A0AAX2GU76</accession>
<dbReference type="Proteomes" id="UP000215539">
    <property type="component" value="Chromosome 1"/>
</dbReference>
<dbReference type="SUPFAM" id="SSF52540">
    <property type="entry name" value="P-loop containing nucleoside triphosphate hydrolases"/>
    <property type="match status" value="1"/>
</dbReference>
<keyword evidence="6" id="KW-0548">Nucleotidyltransferase</keyword>
<feature type="domain" description="N-terminal" evidence="2">
    <location>
        <begin position="95"/>
        <end position="206"/>
    </location>
</feature>
<feature type="domain" description="Large polyvalent protein-associated" evidence="3">
    <location>
        <begin position="796"/>
        <end position="903"/>
    </location>
</feature>
<evidence type="ECO:0000313" key="7">
    <source>
        <dbReference type="Proteomes" id="UP000065822"/>
    </source>
</evidence>
<organism evidence="6 8">
    <name type="scientific">Capnocytophaga haemolytica</name>
    <dbReference type="NCBI Taxonomy" id="45243"/>
    <lineage>
        <taxon>Bacteria</taxon>
        <taxon>Pseudomonadati</taxon>
        <taxon>Bacteroidota</taxon>
        <taxon>Flavobacteriia</taxon>
        <taxon>Flavobacteriales</taxon>
        <taxon>Flavobacteriaceae</taxon>
        <taxon>Capnocytophaga</taxon>
    </lineage>
</organism>
<keyword evidence="6" id="KW-0808">Transferase</keyword>
<evidence type="ECO:0000313" key="5">
    <source>
        <dbReference type="EMBL" id="AMD85441.1"/>
    </source>
</evidence>
<feature type="region of interest" description="Disordered" evidence="1">
    <location>
        <begin position="911"/>
        <end position="970"/>
    </location>
</feature>
<gene>
    <name evidence="6" type="primary">traC</name>
    <name evidence="5" type="ORF">AXF12_07895</name>
    <name evidence="6" type="ORF">SAMEA44541418_00110</name>
</gene>
<dbReference type="GO" id="GO:0016779">
    <property type="term" value="F:nucleotidyltransferase activity"/>
    <property type="evidence" value="ECO:0007669"/>
    <property type="project" value="UniProtKB-KW"/>
</dbReference>
<protein>
    <submittedName>
        <fullName evidence="6">DNA primase TraC</fullName>
        <ecNumber evidence="6">2.7.7.-</ecNumber>
    </submittedName>
</protein>
<dbReference type="EMBL" id="LT906449">
    <property type="protein sequence ID" value="SNV01567.1"/>
    <property type="molecule type" value="Genomic_DNA"/>
</dbReference>
<dbReference type="InterPro" id="IPR041459">
    <property type="entry name" value="MPTase-PolyVal"/>
</dbReference>
<evidence type="ECO:0000313" key="6">
    <source>
        <dbReference type="EMBL" id="SNV01567.1"/>
    </source>
</evidence>
<dbReference type="AlphaFoldDB" id="A0AAX2GU76"/>
<name>A0AAX2GU76_9FLAO</name>